<accession>A0A916YJQ0</accession>
<reference evidence="2" key="2">
    <citation type="submission" date="2020-09" db="EMBL/GenBank/DDBJ databases">
        <authorList>
            <person name="Sun Q."/>
            <person name="Zhou Y."/>
        </authorList>
    </citation>
    <scope>NUCLEOTIDE SEQUENCE</scope>
    <source>
        <strain evidence="2">CGMCC 1.15178</strain>
    </source>
</reference>
<evidence type="ECO:0000256" key="1">
    <source>
        <dbReference type="PROSITE-ProRule" id="PRU01282"/>
    </source>
</evidence>
<comment type="caution">
    <text evidence="2">The sequence shown here is derived from an EMBL/GenBank/DDBJ whole genome shotgun (WGS) entry which is preliminary data.</text>
</comment>
<evidence type="ECO:0000313" key="2">
    <source>
        <dbReference type="EMBL" id="GGD49096.1"/>
    </source>
</evidence>
<evidence type="ECO:0008006" key="4">
    <source>
        <dbReference type="Google" id="ProtNLM"/>
    </source>
</evidence>
<evidence type="ECO:0000313" key="3">
    <source>
        <dbReference type="Proteomes" id="UP000612456"/>
    </source>
</evidence>
<dbReference type="Proteomes" id="UP000612456">
    <property type="component" value="Unassembled WGS sequence"/>
</dbReference>
<dbReference type="EMBL" id="BMHP01000001">
    <property type="protein sequence ID" value="GGD49096.1"/>
    <property type="molecule type" value="Genomic_DNA"/>
</dbReference>
<comment type="similarity">
    <text evidence="1">Belongs to the ArsC family.</text>
</comment>
<name>A0A916YJQ0_9BACL</name>
<dbReference type="RefSeq" id="WP_188988489.1">
    <property type="nucleotide sequence ID" value="NZ_BMHP01000001.1"/>
</dbReference>
<dbReference type="AlphaFoldDB" id="A0A916YJQ0"/>
<dbReference type="Gene3D" id="3.40.30.10">
    <property type="entry name" value="Glutaredoxin"/>
    <property type="match status" value="1"/>
</dbReference>
<dbReference type="Pfam" id="PF03960">
    <property type="entry name" value="ArsC"/>
    <property type="match status" value="1"/>
</dbReference>
<reference evidence="2" key="1">
    <citation type="journal article" date="2014" name="Int. J. Syst. Evol. Microbiol.">
        <title>Complete genome sequence of Corynebacterium casei LMG S-19264T (=DSM 44701T), isolated from a smear-ripened cheese.</title>
        <authorList>
            <consortium name="US DOE Joint Genome Institute (JGI-PGF)"/>
            <person name="Walter F."/>
            <person name="Albersmeier A."/>
            <person name="Kalinowski J."/>
            <person name="Ruckert C."/>
        </authorList>
    </citation>
    <scope>NUCLEOTIDE SEQUENCE</scope>
    <source>
        <strain evidence="2">CGMCC 1.15178</strain>
    </source>
</reference>
<dbReference type="InterPro" id="IPR006504">
    <property type="entry name" value="Tscrpt_reg_Spx/MgsR"/>
</dbReference>
<dbReference type="CDD" id="cd03036">
    <property type="entry name" value="ArsC_like"/>
    <property type="match status" value="1"/>
</dbReference>
<protein>
    <recommendedName>
        <fullName evidence="4">Arsenate reductase</fullName>
    </recommendedName>
</protein>
<keyword evidence="3" id="KW-1185">Reference proteome</keyword>
<dbReference type="InterPro" id="IPR036249">
    <property type="entry name" value="Thioredoxin-like_sf"/>
</dbReference>
<gene>
    <name evidence="2" type="primary">yusI</name>
    <name evidence="2" type="ORF">GCM10010911_03290</name>
</gene>
<dbReference type="PROSITE" id="PS51353">
    <property type="entry name" value="ARSC"/>
    <property type="match status" value="1"/>
</dbReference>
<dbReference type="NCBIfam" id="TIGR01617">
    <property type="entry name" value="arsC_related"/>
    <property type="match status" value="1"/>
</dbReference>
<proteinExistence type="inferred from homology"/>
<dbReference type="PANTHER" id="PTHR30041">
    <property type="entry name" value="ARSENATE REDUCTASE"/>
    <property type="match status" value="1"/>
</dbReference>
<dbReference type="InterPro" id="IPR006660">
    <property type="entry name" value="Arsenate_reductase-like"/>
</dbReference>
<organism evidence="2 3">
    <name type="scientific">Paenibacillus nasutitermitis</name>
    <dbReference type="NCBI Taxonomy" id="1652958"/>
    <lineage>
        <taxon>Bacteria</taxon>
        <taxon>Bacillati</taxon>
        <taxon>Bacillota</taxon>
        <taxon>Bacilli</taxon>
        <taxon>Bacillales</taxon>
        <taxon>Paenibacillaceae</taxon>
        <taxon>Paenibacillus</taxon>
    </lineage>
</organism>
<sequence>MKKLTIYEYPKCGTCRSAVKSLKSKGYMLESHDLFEQAPSVGILTGLISRSGLEIKKFFNTSGDVYRELNLKDKLSSLSDQQKIELLASNGRLIKRPVVTDGSKVTVGYKEEEYEDVWGG</sequence>
<dbReference type="PANTHER" id="PTHR30041:SF8">
    <property type="entry name" value="PROTEIN YFFB"/>
    <property type="match status" value="1"/>
</dbReference>
<dbReference type="SUPFAM" id="SSF52833">
    <property type="entry name" value="Thioredoxin-like"/>
    <property type="match status" value="1"/>
</dbReference>